<dbReference type="Gene3D" id="1.10.287.1060">
    <property type="entry name" value="ESAT-6-like"/>
    <property type="match status" value="1"/>
</dbReference>
<dbReference type="InterPro" id="IPR036689">
    <property type="entry name" value="ESAT-6-like_sf"/>
</dbReference>
<keyword evidence="2" id="KW-1185">Reference proteome</keyword>
<dbReference type="InterPro" id="IPR010310">
    <property type="entry name" value="T7SS_ESAT-6-like"/>
</dbReference>
<dbReference type="Pfam" id="PF06013">
    <property type="entry name" value="WXG100"/>
    <property type="match status" value="1"/>
</dbReference>
<gene>
    <name evidence="1" type="ORF">GCU69_32140</name>
</gene>
<evidence type="ECO:0000313" key="2">
    <source>
        <dbReference type="Proteomes" id="UP000621266"/>
    </source>
</evidence>
<proteinExistence type="predicted"/>
<sequence length="101" mass="11249">MGGKNDVNLTYQDMEDAAGKLKEHKEDIQRQLGQAQKFIKSLVNDGFVTEKASKKFDESYEEFSKGATEMMEGMDGMGQFLKSAASAFRNLDTELEGGLKK</sequence>
<name>A0ABQ7FCV1_9ACTN</name>
<dbReference type="RefSeq" id="WP_098753366.1">
    <property type="nucleotide sequence ID" value="NZ_WHPN01000429.1"/>
</dbReference>
<evidence type="ECO:0000313" key="1">
    <source>
        <dbReference type="EMBL" id="KAF4405098.1"/>
    </source>
</evidence>
<reference evidence="1 2" key="1">
    <citation type="submission" date="2019-10" db="EMBL/GenBank/DDBJ databases">
        <title>Streptomyces tenebrisbrunneis sp.nov., an endogenous actinomycete isolated from of Lycium ruthenicum.</title>
        <authorList>
            <person name="Ma L."/>
        </authorList>
    </citation>
    <scope>NUCLEOTIDE SEQUENCE [LARGE SCALE GENOMIC DNA]</scope>
    <source>
        <strain evidence="1 2">TRM 66187</strain>
    </source>
</reference>
<dbReference type="SUPFAM" id="SSF140453">
    <property type="entry name" value="EsxAB dimer-like"/>
    <property type="match status" value="1"/>
</dbReference>
<dbReference type="Proteomes" id="UP000621266">
    <property type="component" value="Unassembled WGS sequence"/>
</dbReference>
<accession>A0ABQ7FCV1</accession>
<protein>
    <submittedName>
        <fullName evidence="1">WXG100 family type VII secretion target</fullName>
    </submittedName>
</protein>
<dbReference type="EMBL" id="WHPN01000429">
    <property type="protein sequence ID" value="KAF4405098.1"/>
    <property type="molecule type" value="Genomic_DNA"/>
</dbReference>
<comment type="caution">
    <text evidence="1">The sequence shown here is derived from an EMBL/GenBank/DDBJ whole genome shotgun (WGS) entry which is preliminary data.</text>
</comment>
<organism evidence="1 2">
    <name type="scientific">Streptomyces lycii</name>
    <dbReference type="NCBI Taxonomy" id="2654337"/>
    <lineage>
        <taxon>Bacteria</taxon>
        <taxon>Bacillati</taxon>
        <taxon>Actinomycetota</taxon>
        <taxon>Actinomycetes</taxon>
        <taxon>Kitasatosporales</taxon>
        <taxon>Streptomycetaceae</taxon>
        <taxon>Streptomyces</taxon>
    </lineage>
</organism>